<dbReference type="InterPro" id="IPR002492">
    <property type="entry name" value="Transposase_Tc1-like"/>
</dbReference>
<dbReference type="SUPFAM" id="SSF46689">
    <property type="entry name" value="Homeodomain-like"/>
    <property type="match status" value="1"/>
</dbReference>
<evidence type="ECO:0000313" key="3">
    <source>
        <dbReference type="Proteomes" id="UP000663856"/>
    </source>
</evidence>
<sequence>MSQNEISRHCAQQTIRKFNEFHTVATKPGGGRHSKLTNRQKRAIKLQQVCDDTLSLTDLVRYVQTSLNITVSHRTVSRILHEFAMISYIAPRKSRINYGHRCARLRWCYQHLTWTEKNWSNVIFTDESNLEILNRRNRIYIRRFQNDLQRFERSQQRVHRGGGVGMPSYLTCHGLGPLVFNDELLNSDKYIDILDKHLLTVFEKFLLHSSHEILLQQDNARPHVSIKTRKYFEKKHLHPIPCKYIAQIIATLGMWVKEQQTAESLVTNDDMDESFDAVNVVASNTTDSRATSRAKGPVDGIGAVVKSCPTRYLVGGR</sequence>
<proteinExistence type="predicted"/>
<dbReference type="PANTHER" id="PTHR23022">
    <property type="entry name" value="TRANSPOSABLE ELEMENT-RELATED"/>
    <property type="match status" value="1"/>
</dbReference>
<dbReference type="Pfam" id="PF01498">
    <property type="entry name" value="HTH_Tnp_Tc3_2"/>
    <property type="match status" value="1"/>
</dbReference>
<dbReference type="Proteomes" id="UP000663856">
    <property type="component" value="Unassembled WGS sequence"/>
</dbReference>
<organism evidence="2 3">
    <name type="scientific">Rotaria magnacalcarata</name>
    <dbReference type="NCBI Taxonomy" id="392030"/>
    <lineage>
        <taxon>Eukaryota</taxon>
        <taxon>Metazoa</taxon>
        <taxon>Spiralia</taxon>
        <taxon>Gnathifera</taxon>
        <taxon>Rotifera</taxon>
        <taxon>Eurotatoria</taxon>
        <taxon>Bdelloidea</taxon>
        <taxon>Philodinida</taxon>
        <taxon>Philodinidae</taxon>
        <taxon>Rotaria</taxon>
    </lineage>
</organism>
<dbReference type="GO" id="GO:0015074">
    <property type="term" value="P:DNA integration"/>
    <property type="evidence" value="ECO:0007669"/>
    <property type="project" value="InterPro"/>
</dbReference>
<dbReference type="Gene3D" id="3.30.420.10">
    <property type="entry name" value="Ribonuclease H-like superfamily/Ribonuclease H"/>
    <property type="match status" value="1"/>
</dbReference>
<dbReference type="PANTHER" id="PTHR23022:SF134">
    <property type="entry name" value="TRANSPOSABLE ELEMENT TC1 TRANSPOSASE"/>
    <property type="match status" value="1"/>
</dbReference>
<dbReference type="AlphaFoldDB" id="A0A816YMI5"/>
<protein>
    <recommendedName>
        <fullName evidence="1">Transposase Tc1-like domain-containing protein</fullName>
    </recommendedName>
</protein>
<dbReference type="InterPro" id="IPR009057">
    <property type="entry name" value="Homeodomain-like_sf"/>
</dbReference>
<evidence type="ECO:0000313" key="2">
    <source>
        <dbReference type="EMBL" id="CAF2163656.1"/>
    </source>
</evidence>
<dbReference type="GO" id="GO:0003677">
    <property type="term" value="F:DNA binding"/>
    <property type="evidence" value="ECO:0007669"/>
    <property type="project" value="InterPro"/>
</dbReference>
<name>A0A816YMI5_9BILA</name>
<dbReference type="GO" id="GO:0006313">
    <property type="term" value="P:DNA transposition"/>
    <property type="evidence" value="ECO:0007669"/>
    <property type="project" value="InterPro"/>
</dbReference>
<reference evidence="2" key="1">
    <citation type="submission" date="2021-02" db="EMBL/GenBank/DDBJ databases">
        <authorList>
            <person name="Nowell W R."/>
        </authorList>
    </citation>
    <scope>NUCLEOTIDE SEQUENCE</scope>
</reference>
<feature type="domain" description="Transposase Tc1-like" evidence="1">
    <location>
        <begin position="51"/>
        <end position="112"/>
    </location>
</feature>
<accession>A0A816YMI5</accession>
<gene>
    <name evidence="2" type="ORF">WKI299_LOCUS32463</name>
</gene>
<comment type="caution">
    <text evidence="2">The sequence shown here is derived from an EMBL/GenBank/DDBJ whole genome shotgun (WGS) entry which is preliminary data.</text>
</comment>
<evidence type="ECO:0000259" key="1">
    <source>
        <dbReference type="Pfam" id="PF01498"/>
    </source>
</evidence>
<dbReference type="EMBL" id="CAJNRF010014989">
    <property type="protein sequence ID" value="CAF2163656.1"/>
    <property type="molecule type" value="Genomic_DNA"/>
</dbReference>
<dbReference type="InterPro" id="IPR036397">
    <property type="entry name" value="RNaseH_sf"/>
</dbReference>
<dbReference type="InterPro" id="IPR052338">
    <property type="entry name" value="Transposase_5"/>
</dbReference>